<organism evidence="1 2">
    <name type="scientific">Spirosoma terrae</name>
    <dbReference type="NCBI Taxonomy" id="1968276"/>
    <lineage>
        <taxon>Bacteria</taxon>
        <taxon>Pseudomonadati</taxon>
        <taxon>Bacteroidota</taxon>
        <taxon>Cytophagia</taxon>
        <taxon>Cytophagales</taxon>
        <taxon>Cytophagaceae</taxon>
        <taxon>Spirosoma</taxon>
    </lineage>
</organism>
<evidence type="ECO:0000313" key="2">
    <source>
        <dbReference type="Proteomes" id="UP000474175"/>
    </source>
</evidence>
<comment type="caution">
    <text evidence="1">The sequence shown here is derived from an EMBL/GenBank/DDBJ whole genome shotgun (WGS) entry which is preliminary data.</text>
</comment>
<name>A0A6L9LDL6_9BACT</name>
<gene>
    <name evidence="1" type="ORF">GK108_27360</name>
</gene>
<dbReference type="AlphaFoldDB" id="A0A6L9LDL6"/>
<reference evidence="1 2" key="1">
    <citation type="submission" date="2020-02" db="EMBL/GenBank/DDBJ databases">
        <title>Draft genome sequence of two Spirosoma agri KCTC 52727 and Spirosoma terrae KCTC 52035.</title>
        <authorList>
            <person name="Rojas J."/>
            <person name="Ambika Manirajan B."/>
            <person name="Suarez C."/>
            <person name="Ratering S."/>
            <person name="Schnell S."/>
        </authorList>
    </citation>
    <scope>NUCLEOTIDE SEQUENCE [LARGE SCALE GENOMIC DNA]</scope>
    <source>
        <strain evidence="1 2">KCTC 52035</strain>
    </source>
</reference>
<keyword evidence="2" id="KW-1185">Reference proteome</keyword>
<dbReference type="EMBL" id="JAAFZH010000019">
    <property type="protein sequence ID" value="NDU98634.1"/>
    <property type="molecule type" value="Genomic_DNA"/>
</dbReference>
<sequence>MIDHKRIRQHKACSWVGLSRNVLAEPAVIKDKDKMLAGRIEQLARRHKHWGVA</sequence>
<dbReference type="RefSeq" id="WP_163954769.1">
    <property type="nucleotide sequence ID" value="NZ_JAAFZH010000019.1"/>
</dbReference>
<proteinExistence type="predicted"/>
<dbReference type="Proteomes" id="UP000474175">
    <property type="component" value="Unassembled WGS sequence"/>
</dbReference>
<protein>
    <submittedName>
        <fullName evidence="1">Uncharacterized protein</fullName>
    </submittedName>
</protein>
<evidence type="ECO:0000313" key="1">
    <source>
        <dbReference type="EMBL" id="NDU98634.1"/>
    </source>
</evidence>
<accession>A0A6L9LDL6</accession>